<sequence length="222" mass="24765">MNLDSNGLESTIGNMRTSLSPQSEDIRNSKLMLDLSLIKSSVSSLFSDCSISIGSSNSDMSLFPNSIQTCRSDSPKSETSSHSAESVSTHTAQFTWSGKLPKRSFKRGPYSSKVFLGGVSWDITEEMLICSFHRFGNVKVELLGKDSIAQPKGYAYIIFENEMQVKLLLESCREGVDENEDSFYYIIPFAAPDQRRYRLFLGQQQLFGEDVSEAGSIENNFL</sequence>
<dbReference type="EMBL" id="JBBCAQ010000023">
    <property type="protein sequence ID" value="KAK7588069.1"/>
    <property type="molecule type" value="Genomic_DNA"/>
</dbReference>
<comment type="caution">
    <text evidence="5">The sequence shown here is derived from an EMBL/GenBank/DDBJ whole genome shotgun (WGS) entry which is preliminary data.</text>
</comment>
<dbReference type="GO" id="GO:0005634">
    <property type="term" value="C:nucleus"/>
    <property type="evidence" value="ECO:0007669"/>
    <property type="project" value="TreeGrafter"/>
</dbReference>
<evidence type="ECO:0000259" key="4">
    <source>
        <dbReference type="PROSITE" id="PS50102"/>
    </source>
</evidence>
<protein>
    <recommendedName>
        <fullName evidence="4">RRM domain-containing protein</fullName>
    </recommendedName>
</protein>
<evidence type="ECO:0000256" key="2">
    <source>
        <dbReference type="PROSITE-ProRule" id="PRU00176"/>
    </source>
</evidence>
<dbReference type="AlphaFoldDB" id="A0AAN9TEX5"/>
<keyword evidence="6" id="KW-1185">Reference proteome</keyword>
<dbReference type="SMART" id="SM00360">
    <property type="entry name" value="RRM"/>
    <property type="match status" value="1"/>
</dbReference>
<evidence type="ECO:0000313" key="6">
    <source>
        <dbReference type="Proteomes" id="UP001367676"/>
    </source>
</evidence>
<dbReference type="PANTHER" id="PTHR12566:SF9">
    <property type="entry name" value="CYTOPLASMIC POLYADENYLATION ELEMENT-BINDING PROTEIN 1"/>
    <property type="match status" value="1"/>
</dbReference>
<dbReference type="GO" id="GO:0043005">
    <property type="term" value="C:neuron projection"/>
    <property type="evidence" value="ECO:0007669"/>
    <property type="project" value="TreeGrafter"/>
</dbReference>
<proteinExistence type="predicted"/>
<keyword evidence="1 2" id="KW-0694">RNA-binding</keyword>
<dbReference type="SUPFAM" id="SSF54928">
    <property type="entry name" value="RNA-binding domain, RBD"/>
    <property type="match status" value="1"/>
</dbReference>
<reference evidence="5 6" key="1">
    <citation type="submission" date="2024-03" db="EMBL/GenBank/DDBJ databases">
        <title>Adaptation during the transition from Ophiocordyceps entomopathogen to insect associate is accompanied by gene loss and intensified selection.</title>
        <authorList>
            <person name="Ward C.M."/>
            <person name="Onetto C.A."/>
            <person name="Borneman A.R."/>
        </authorList>
    </citation>
    <scope>NUCLEOTIDE SEQUENCE [LARGE SCALE GENOMIC DNA]</scope>
    <source>
        <strain evidence="5">AWRI1</strain>
        <tissue evidence="5">Single Adult Female</tissue>
    </source>
</reference>
<dbReference type="GO" id="GO:0005737">
    <property type="term" value="C:cytoplasm"/>
    <property type="evidence" value="ECO:0007669"/>
    <property type="project" value="TreeGrafter"/>
</dbReference>
<evidence type="ECO:0000256" key="1">
    <source>
        <dbReference type="ARBA" id="ARBA00022884"/>
    </source>
</evidence>
<dbReference type="InterPro" id="IPR000504">
    <property type="entry name" value="RRM_dom"/>
</dbReference>
<accession>A0AAN9TEX5</accession>
<dbReference type="GO" id="GO:0008135">
    <property type="term" value="F:translation factor activity, RNA binding"/>
    <property type="evidence" value="ECO:0007669"/>
    <property type="project" value="TreeGrafter"/>
</dbReference>
<dbReference type="GO" id="GO:0000900">
    <property type="term" value="F:mRNA regulatory element binding translation repressor activity"/>
    <property type="evidence" value="ECO:0007669"/>
    <property type="project" value="TreeGrafter"/>
</dbReference>
<feature type="region of interest" description="Disordered" evidence="3">
    <location>
        <begin position="1"/>
        <end position="23"/>
    </location>
</feature>
<dbReference type="PROSITE" id="PS50102">
    <property type="entry name" value="RRM"/>
    <property type="match status" value="1"/>
</dbReference>
<feature type="domain" description="RRM" evidence="4">
    <location>
        <begin position="112"/>
        <end position="204"/>
    </location>
</feature>
<evidence type="ECO:0000256" key="3">
    <source>
        <dbReference type="SAM" id="MobiDB-lite"/>
    </source>
</evidence>
<dbReference type="GO" id="GO:0045202">
    <property type="term" value="C:synapse"/>
    <property type="evidence" value="ECO:0007669"/>
    <property type="project" value="TreeGrafter"/>
</dbReference>
<dbReference type="InterPro" id="IPR012677">
    <property type="entry name" value="Nucleotide-bd_a/b_plait_sf"/>
</dbReference>
<organism evidence="5 6">
    <name type="scientific">Parthenolecanium corni</name>
    <dbReference type="NCBI Taxonomy" id="536013"/>
    <lineage>
        <taxon>Eukaryota</taxon>
        <taxon>Metazoa</taxon>
        <taxon>Ecdysozoa</taxon>
        <taxon>Arthropoda</taxon>
        <taxon>Hexapoda</taxon>
        <taxon>Insecta</taxon>
        <taxon>Pterygota</taxon>
        <taxon>Neoptera</taxon>
        <taxon>Paraneoptera</taxon>
        <taxon>Hemiptera</taxon>
        <taxon>Sternorrhyncha</taxon>
        <taxon>Coccoidea</taxon>
        <taxon>Coccidae</taxon>
        <taxon>Parthenolecanium</taxon>
    </lineage>
</organism>
<dbReference type="GO" id="GO:2000766">
    <property type="term" value="P:negative regulation of cytoplasmic translation"/>
    <property type="evidence" value="ECO:0007669"/>
    <property type="project" value="TreeGrafter"/>
</dbReference>
<name>A0AAN9TEX5_9HEMI</name>
<dbReference type="Gene3D" id="3.30.70.330">
    <property type="match status" value="1"/>
</dbReference>
<dbReference type="Proteomes" id="UP001367676">
    <property type="component" value="Unassembled WGS sequence"/>
</dbReference>
<dbReference type="Pfam" id="PF16367">
    <property type="entry name" value="RRM_7"/>
    <property type="match status" value="1"/>
</dbReference>
<evidence type="ECO:0000313" key="5">
    <source>
        <dbReference type="EMBL" id="KAK7588069.1"/>
    </source>
</evidence>
<dbReference type="InterPro" id="IPR034819">
    <property type="entry name" value="CPEB"/>
</dbReference>
<dbReference type="GO" id="GO:0003730">
    <property type="term" value="F:mRNA 3'-UTR binding"/>
    <property type="evidence" value="ECO:0007669"/>
    <property type="project" value="InterPro"/>
</dbReference>
<dbReference type="InterPro" id="IPR035979">
    <property type="entry name" value="RBD_domain_sf"/>
</dbReference>
<dbReference type="PANTHER" id="PTHR12566">
    <property type="entry name" value="CYTOPLASMIC POLYADENYLATION ELEMENT BINDING PROTEIN CPEB"/>
    <property type="match status" value="1"/>
</dbReference>
<dbReference type="GO" id="GO:0043022">
    <property type="term" value="F:ribosome binding"/>
    <property type="evidence" value="ECO:0007669"/>
    <property type="project" value="TreeGrafter"/>
</dbReference>
<gene>
    <name evidence="5" type="ORF">V9T40_005314</name>
</gene>